<sequence length="1243" mass="139567">MNVGLHISVRVPWQDAGWSGVVCDDPLGNASCVLLKNIGSNRDDAYELRHAGRPFHEIDNARIPCLDERGTFLSPRSYDRVKEHPYRFNPALSGCLRPTTVTIPAYAAHAIPYRWLNRSTVEDVARDVDVDYRPELEEFVEATLKYTPAWVMHGDNQKELIDRFWADIEPESSLVFFYAKHSPFDGSGPERNLLVGAARVTGIEPPGPWKTNGRSPFPNHMWETTVKHSLRLDGLDGIFLPVTELAKLDADGTDVSSALVRVPEEFGREFSYATEHVSSDTAIAILERMFEAAQRCAELGIDVPGASLDWVSDRVGELWLSRGPAPGLGAVLKALGVRYGSLVARKIVAVTAEGVDPWDVLVEALEGRSPHKEVVEEISTTPRKVWRRLDDIRRRAFKLMSRFQLTYERVAAIIESEDWSGFLDNPYLACTLLVQPPLRLPFNVIDRGCYPSASIRTRFPLEEPSAMSDDLDSRRVEALLADVLEEATRQGHTVLPLDHALSAIEQRALKERCPVTEEVLRAHRLHPSDLLYEEDAWAPLVGVTLADGSPAFKLVYRYEQAVFIRRWLESQRAIPRLPVPDRLPELIDEVLGKHRPADESDAEAERRARREKADALAELFASPLTVLNGRAGTGKTTLIRALVRHLTDVGRQVLLLAPTGKARVQLQTKVDHEAKTLAQFLSACGRYDRERGYYCTPERKKAPHYDTVVVDESSMLTEDQLAALLDALPQPRRLIFVGDPRQLPPIGAGRPFVDLITFLVDEEELPAFPKVAPGYAELSVLRRQAGQTRDDLQLAAWFSGDEIPDGFDEVWQRLHTNVLESSLAAIPWQNRRPEDVIREALGARLGITGPDEFELSYGGRRNGEWVNFETGSAEDCERWQILSPTRGRGWGTVEINRRLKHRFRERAMRHARLPDAKRWVPKPIGVEQIVVGDKVLNTRNQQRADGFPRHTGLKYVANGEIGLVIGKIGRKGTRPKQTNVEFSSQLGTQYGYEKDDEEDPTLELAWAITIHKSQGSEFGTVFVMLPSSVRRLSREMLYTALTRQQESVVLLHEGTINELFELTSAAGSETARRLTDLFGPPDPRQVRFPDGQTMGVYDARLIHLTASGVLVRSKNEVIVSQILDELAPGSWSYEEPLTINGWTRRPDFTVAAGGRKIYWEHLGMLELPEYRRNWERKKAWYADGGVLPHEQGGGPEGVLMWTDDADGVDVPGWTEHARAVIGTGAALPVAPVRTRKKTIRRTR</sequence>
<evidence type="ECO:0000256" key="2">
    <source>
        <dbReference type="ARBA" id="ARBA00022840"/>
    </source>
</evidence>
<accession>A0A1R0KWJ0</accession>
<dbReference type="EMBL" id="MQUQ01000005">
    <property type="protein sequence ID" value="OLZ53375.1"/>
    <property type="molecule type" value="Genomic_DNA"/>
</dbReference>
<dbReference type="STRING" id="76021.BS329_11280"/>
<dbReference type="GO" id="GO:0005524">
    <property type="term" value="F:ATP binding"/>
    <property type="evidence" value="ECO:0007669"/>
    <property type="project" value="UniProtKB-KW"/>
</dbReference>
<dbReference type="OrthoDB" id="9763659at2"/>
<dbReference type="SMART" id="SM00382">
    <property type="entry name" value="AAA"/>
    <property type="match status" value="1"/>
</dbReference>
<evidence type="ECO:0000259" key="3">
    <source>
        <dbReference type="SMART" id="SM00382"/>
    </source>
</evidence>
<dbReference type="InterPro" id="IPR027785">
    <property type="entry name" value="UvrD-like_helicase_C"/>
</dbReference>
<dbReference type="PANTHER" id="PTHR43788:SF6">
    <property type="entry name" value="DNA HELICASE B"/>
    <property type="match status" value="1"/>
</dbReference>
<dbReference type="GO" id="GO:0003678">
    <property type="term" value="F:DNA helicase activity"/>
    <property type="evidence" value="ECO:0007669"/>
    <property type="project" value="UniProtKB-ARBA"/>
</dbReference>
<proteinExistence type="predicted"/>
<dbReference type="CDD" id="cd18809">
    <property type="entry name" value="SF1_C_RecD"/>
    <property type="match status" value="1"/>
</dbReference>
<keyword evidence="5" id="KW-1185">Reference proteome</keyword>
<dbReference type="Pfam" id="PF13538">
    <property type="entry name" value="UvrD_C_2"/>
    <property type="match status" value="1"/>
</dbReference>
<evidence type="ECO:0000313" key="5">
    <source>
        <dbReference type="Proteomes" id="UP000187486"/>
    </source>
</evidence>
<feature type="domain" description="AAA+ ATPase" evidence="3">
    <location>
        <begin position="621"/>
        <end position="763"/>
    </location>
</feature>
<dbReference type="InterPro" id="IPR050534">
    <property type="entry name" value="Coronavir_polyprotein_1ab"/>
</dbReference>
<evidence type="ECO:0000313" key="4">
    <source>
        <dbReference type="EMBL" id="OLZ53375.1"/>
    </source>
</evidence>
<dbReference type="InterPro" id="IPR003593">
    <property type="entry name" value="AAA+_ATPase"/>
</dbReference>
<keyword evidence="1" id="KW-0547">Nucleotide-binding</keyword>
<dbReference type="Gene3D" id="3.40.50.300">
    <property type="entry name" value="P-loop containing nucleotide triphosphate hydrolases"/>
    <property type="match status" value="2"/>
</dbReference>
<dbReference type="PANTHER" id="PTHR43788">
    <property type="entry name" value="DNA2/NAM7 HELICASE FAMILY MEMBER"/>
    <property type="match status" value="1"/>
</dbReference>
<dbReference type="AlphaFoldDB" id="A0A1R0KWJ0"/>
<evidence type="ECO:0000256" key="1">
    <source>
        <dbReference type="ARBA" id="ARBA00022741"/>
    </source>
</evidence>
<dbReference type="Gene3D" id="2.30.30.940">
    <property type="match status" value="1"/>
</dbReference>
<reference evidence="4 5" key="1">
    <citation type="submission" date="2016-01" db="EMBL/GenBank/DDBJ databases">
        <title>Amycolatopsis coloradensis genome sequencing and assembly.</title>
        <authorList>
            <person name="Mayilraj S."/>
        </authorList>
    </citation>
    <scope>NUCLEOTIDE SEQUENCE [LARGE SCALE GENOMIC DNA]</scope>
    <source>
        <strain evidence="4 5">DSM 44225</strain>
    </source>
</reference>
<organism evidence="4 5">
    <name type="scientific">Amycolatopsis coloradensis</name>
    <dbReference type="NCBI Taxonomy" id="76021"/>
    <lineage>
        <taxon>Bacteria</taxon>
        <taxon>Bacillati</taxon>
        <taxon>Actinomycetota</taxon>
        <taxon>Actinomycetes</taxon>
        <taxon>Pseudonocardiales</taxon>
        <taxon>Pseudonocardiaceae</taxon>
        <taxon>Amycolatopsis</taxon>
    </lineage>
</organism>
<dbReference type="SUPFAM" id="SSF52540">
    <property type="entry name" value="P-loop containing nucleoside triphosphate hydrolases"/>
    <property type="match status" value="2"/>
</dbReference>
<dbReference type="Proteomes" id="UP000187486">
    <property type="component" value="Unassembled WGS sequence"/>
</dbReference>
<dbReference type="InterPro" id="IPR027417">
    <property type="entry name" value="P-loop_NTPase"/>
</dbReference>
<dbReference type="Pfam" id="PF13604">
    <property type="entry name" value="AAA_30"/>
    <property type="match status" value="1"/>
</dbReference>
<comment type="caution">
    <text evidence="4">The sequence shown here is derived from an EMBL/GenBank/DDBJ whole genome shotgun (WGS) entry which is preliminary data.</text>
</comment>
<keyword evidence="2" id="KW-0067">ATP-binding</keyword>
<gene>
    <name evidence="4" type="ORF">BS329_11280</name>
</gene>
<protein>
    <recommendedName>
        <fullName evidence="3">AAA+ ATPase domain-containing protein</fullName>
    </recommendedName>
</protein>
<name>A0A1R0KWJ0_9PSEU</name>
<dbReference type="CDD" id="cd17933">
    <property type="entry name" value="DEXSc_RecD-like"/>
    <property type="match status" value="1"/>
</dbReference>